<dbReference type="InterPro" id="IPR027417">
    <property type="entry name" value="P-loop_NTPase"/>
</dbReference>
<dbReference type="SUPFAM" id="SSF53150">
    <property type="entry name" value="DNA repair protein MutS, domain II"/>
    <property type="match status" value="1"/>
</dbReference>
<dbReference type="FunFam" id="3.40.50.300:FF:000870">
    <property type="entry name" value="MutS protein homolog 4"/>
    <property type="match status" value="1"/>
</dbReference>
<dbReference type="SMART" id="SM00533">
    <property type="entry name" value="MUTSd"/>
    <property type="match status" value="1"/>
</dbReference>
<dbReference type="GO" id="GO:0005524">
    <property type="term" value="F:ATP binding"/>
    <property type="evidence" value="ECO:0007669"/>
    <property type="project" value="UniProtKB-KW"/>
</dbReference>
<dbReference type="CDD" id="cd03284">
    <property type="entry name" value="ABC_MutS1"/>
    <property type="match status" value="1"/>
</dbReference>
<dbReference type="GO" id="GO:0005829">
    <property type="term" value="C:cytosol"/>
    <property type="evidence" value="ECO:0007669"/>
    <property type="project" value="TreeGrafter"/>
</dbReference>
<keyword evidence="4" id="KW-0067">ATP-binding</keyword>
<dbReference type="InterPro" id="IPR007695">
    <property type="entry name" value="DNA_mismatch_repair_MutS-lik_N"/>
</dbReference>
<dbReference type="InterPro" id="IPR007696">
    <property type="entry name" value="DNA_mismatch_repair_MutS_core"/>
</dbReference>
<dbReference type="NCBIfam" id="TIGR01070">
    <property type="entry name" value="mutS1"/>
    <property type="match status" value="1"/>
</dbReference>
<dbReference type="GO" id="GO:0006298">
    <property type="term" value="P:mismatch repair"/>
    <property type="evidence" value="ECO:0007669"/>
    <property type="project" value="InterPro"/>
</dbReference>
<feature type="domain" description="DNA mismatch repair proteins mutS family" evidence="9">
    <location>
        <begin position="672"/>
        <end position="688"/>
    </location>
</feature>
<evidence type="ECO:0000256" key="6">
    <source>
        <dbReference type="ARBA" id="ARBA00023204"/>
    </source>
</evidence>
<dbReference type="SMART" id="SM00534">
    <property type="entry name" value="MUTSac"/>
    <property type="match status" value="1"/>
</dbReference>
<dbReference type="InterPro" id="IPR007861">
    <property type="entry name" value="DNA_mismatch_repair_MutS_clamp"/>
</dbReference>
<dbReference type="Gene3D" id="1.10.1420.10">
    <property type="match status" value="2"/>
</dbReference>
<dbReference type="Pfam" id="PF01624">
    <property type="entry name" value="MutS_I"/>
    <property type="match status" value="1"/>
</dbReference>
<evidence type="ECO:0000256" key="3">
    <source>
        <dbReference type="ARBA" id="ARBA00022763"/>
    </source>
</evidence>
<dbReference type="Pfam" id="PF00488">
    <property type="entry name" value="MutS_V"/>
    <property type="match status" value="1"/>
</dbReference>
<dbReference type="FunFam" id="1.10.1420.10:FF:000001">
    <property type="entry name" value="DNA mismatch repair protein MutS"/>
    <property type="match status" value="1"/>
</dbReference>
<evidence type="ECO:0000256" key="8">
    <source>
        <dbReference type="SAM" id="Coils"/>
    </source>
</evidence>
<dbReference type="AlphaFoldDB" id="A0A1W1BJ80"/>
<dbReference type="Pfam" id="PF05188">
    <property type="entry name" value="MutS_II"/>
    <property type="match status" value="1"/>
</dbReference>
<dbReference type="Pfam" id="PF05192">
    <property type="entry name" value="MutS_III"/>
    <property type="match status" value="1"/>
</dbReference>
<evidence type="ECO:0000256" key="5">
    <source>
        <dbReference type="ARBA" id="ARBA00023125"/>
    </source>
</evidence>
<evidence type="ECO:0000256" key="2">
    <source>
        <dbReference type="ARBA" id="ARBA00022741"/>
    </source>
</evidence>
<dbReference type="PANTHER" id="PTHR11361">
    <property type="entry name" value="DNA MISMATCH REPAIR PROTEIN MUTS FAMILY MEMBER"/>
    <property type="match status" value="1"/>
</dbReference>
<keyword evidence="2" id="KW-0547">Nucleotide-binding</keyword>
<dbReference type="SUPFAM" id="SSF55271">
    <property type="entry name" value="DNA repair protein MutS, domain I"/>
    <property type="match status" value="1"/>
</dbReference>
<dbReference type="InterPro" id="IPR045076">
    <property type="entry name" value="MutS"/>
</dbReference>
<dbReference type="PROSITE" id="PS00486">
    <property type="entry name" value="DNA_MISMATCH_REPAIR_2"/>
    <property type="match status" value="1"/>
</dbReference>
<dbReference type="Pfam" id="PF05190">
    <property type="entry name" value="MutS_IV"/>
    <property type="match status" value="1"/>
</dbReference>
<evidence type="ECO:0000259" key="9">
    <source>
        <dbReference type="PROSITE" id="PS00486"/>
    </source>
</evidence>
<dbReference type="InterPro" id="IPR016151">
    <property type="entry name" value="DNA_mismatch_repair_MutS_N"/>
</dbReference>
<dbReference type="Gene3D" id="3.40.50.300">
    <property type="entry name" value="P-loop containing nucleotide triphosphate hydrolases"/>
    <property type="match status" value="1"/>
</dbReference>
<dbReference type="SUPFAM" id="SSF48334">
    <property type="entry name" value="DNA repair protein MutS, domain III"/>
    <property type="match status" value="1"/>
</dbReference>
<keyword evidence="5" id="KW-0238">DNA-binding</keyword>
<evidence type="ECO:0000256" key="7">
    <source>
        <dbReference type="ARBA" id="ARBA00024647"/>
    </source>
</evidence>
<dbReference type="GO" id="GO:0030983">
    <property type="term" value="F:mismatched DNA binding"/>
    <property type="evidence" value="ECO:0007669"/>
    <property type="project" value="InterPro"/>
</dbReference>
<dbReference type="InterPro" id="IPR036678">
    <property type="entry name" value="MutS_con_dom_sf"/>
</dbReference>
<organism evidence="10">
    <name type="scientific">hydrothermal vent metagenome</name>
    <dbReference type="NCBI Taxonomy" id="652676"/>
    <lineage>
        <taxon>unclassified sequences</taxon>
        <taxon>metagenomes</taxon>
        <taxon>ecological metagenomes</taxon>
    </lineage>
</organism>
<keyword evidence="6" id="KW-0234">DNA repair</keyword>
<dbReference type="GO" id="GO:0140664">
    <property type="term" value="F:ATP-dependent DNA damage sensor activity"/>
    <property type="evidence" value="ECO:0007669"/>
    <property type="project" value="InterPro"/>
</dbReference>
<dbReference type="SUPFAM" id="SSF52540">
    <property type="entry name" value="P-loop containing nucleoside triphosphate hydrolases"/>
    <property type="match status" value="1"/>
</dbReference>
<reference evidence="10" key="1">
    <citation type="submission" date="2016-10" db="EMBL/GenBank/DDBJ databases">
        <authorList>
            <person name="de Groot N.N."/>
        </authorList>
    </citation>
    <scope>NUCLEOTIDE SEQUENCE</scope>
</reference>
<keyword evidence="3" id="KW-0227">DNA damage</keyword>
<dbReference type="InterPro" id="IPR005748">
    <property type="entry name" value="DNA_mismatch_repair_MutS"/>
</dbReference>
<name>A0A1W1BJ80_9ZZZZ</name>
<sequence>MIAQYLKIKADYPNTLLFYRMGDFYELFFDDAKKASELLSISLTARGKTSDNPVPMCGIPYHAADNYLAKLLKVGESVAICEQVGQVNKNTKTPVERKVVRLITPGTLTDEALLSEKQESIIIAIYQYKNKIGLASINLSASSFFLSEIEEKDLLSELNRISPSEVLISEESSINLNNNFAITHQMPWQFDFDVSYKTLTNHFGTKDLTAFGCENLSLAITAGGCVLNYIKQTQASALATIDSLSVIQKNDFLYLDTSTYLNLELEQSLLGDKKLGLIYYLDKTNTPMGSRLLRQWLRQPLRSHTEINKRLEAVSSLNNGFDTIINTLKNITDIERILTRISLKTAKPRDLSRLRETLKQLPILQNQFQSDNHYCQEIKQKIGNFPEVVDLLTSSIIEKPPLLIRDGGVIKNGFNKELDELKNLQNNASNYLLELENREKKRVHNNLKVRYNRVHGYYIELSRLHSNDIPDDYIRKQTLKDVERFITPELKEFEEKILSSSAKALTLEKQLYHDLLEQLTQYIPKLRQSSNAIATLDVLTNFANIAILYNLNKPEFSKKNIIDIREGRHLIVEKMITDTFVPNDTFFDNTHKMQVITGPNMGGKSTYMRQTALIILMAHIGCFVPATKAKIGIIDKIFTRIGSSDNLAKGQSTFMVEMTETANILNNATQHSLILIDEIGRGTSTFDGLSLAWSIAIDLIKRIQAYTLFATHYFELTELSTEFKTINNLYLEAVEHNDSIVFLHKVKNGAANKSYGLQVASLAGLPKNTITLAKQKLIQLEQQFSKIKKQPSQKVLFIEENPIITTLEDIDVNDLTPKQALDLIYKLKEQL</sequence>
<protein>
    <submittedName>
        <fullName evidence="10">DNA mismatch repair protein MutS</fullName>
    </submittedName>
</protein>
<gene>
    <name evidence="10" type="ORF">MNB_SUP05-5-175</name>
</gene>
<dbReference type="EMBL" id="FPHJ01000011">
    <property type="protein sequence ID" value="SFV53577.1"/>
    <property type="molecule type" value="Genomic_DNA"/>
</dbReference>
<dbReference type="PANTHER" id="PTHR11361:SF34">
    <property type="entry name" value="DNA MISMATCH REPAIR PROTEIN MSH1, MITOCHONDRIAL"/>
    <property type="match status" value="1"/>
</dbReference>
<dbReference type="InterPro" id="IPR017261">
    <property type="entry name" value="DNA_mismatch_repair_MutS/MSH"/>
</dbReference>
<comment type="similarity">
    <text evidence="1">Belongs to the DNA mismatch repair MutS family.</text>
</comment>
<evidence type="ECO:0000313" key="10">
    <source>
        <dbReference type="EMBL" id="SFV53577.1"/>
    </source>
</evidence>
<feature type="coiled-coil region" evidence="8">
    <location>
        <begin position="414"/>
        <end position="441"/>
    </location>
</feature>
<comment type="function">
    <text evidence="7">This protein is involved in the repair of mismatches in DNA. It is possible that it carries out the mismatch recognition step. This protein has a weak ATPase activity.</text>
</comment>
<keyword evidence="8" id="KW-0175">Coiled coil</keyword>
<proteinExistence type="inferred from homology"/>
<dbReference type="Gene3D" id="6.10.140.430">
    <property type="match status" value="1"/>
</dbReference>
<evidence type="ECO:0000256" key="4">
    <source>
        <dbReference type="ARBA" id="ARBA00022840"/>
    </source>
</evidence>
<dbReference type="InterPro" id="IPR000432">
    <property type="entry name" value="DNA_mismatch_repair_MutS_C"/>
</dbReference>
<evidence type="ECO:0000256" key="1">
    <source>
        <dbReference type="ARBA" id="ARBA00006271"/>
    </source>
</evidence>
<dbReference type="Gene3D" id="3.40.1170.10">
    <property type="entry name" value="DNA repair protein MutS, domain I"/>
    <property type="match status" value="1"/>
</dbReference>
<dbReference type="HAMAP" id="MF_00096">
    <property type="entry name" value="MutS"/>
    <property type="match status" value="1"/>
</dbReference>
<dbReference type="FunFam" id="3.40.1170.10:FF:000001">
    <property type="entry name" value="DNA mismatch repair protein MutS"/>
    <property type="match status" value="1"/>
</dbReference>
<dbReference type="InterPro" id="IPR036187">
    <property type="entry name" value="DNA_mismatch_repair_MutS_sf"/>
</dbReference>
<accession>A0A1W1BJ80</accession>
<dbReference type="Gene3D" id="3.30.420.110">
    <property type="entry name" value="MutS, connector domain"/>
    <property type="match status" value="1"/>
</dbReference>
<dbReference type="NCBIfam" id="NF003810">
    <property type="entry name" value="PRK05399.1"/>
    <property type="match status" value="1"/>
</dbReference>
<dbReference type="InterPro" id="IPR007860">
    <property type="entry name" value="DNA_mmatch_repair_MutS_con_dom"/>
</dbReference>
<dbReference type="PIRSF" id="PIRSF037677">
    <property type="entry name" value="DNA_mis_repair_Msh6"/>
    <property type="match status" value="1"/>
</dbReference>